<feature type="transmembrane region" description="Helical" evidence="1">
    <location>
        <begin position="422"/>
        <end position="441"/>
    </location>
</feature>
<feature type="transmembrane region" description="Helical" evidence="1">
    <location>
        <begin position="391"/>
        <end position="410"/>
    </location>
</feature>
<comment type="caution">
    <text evidence="2">The sequence shown here is derived from an EMBL/GenBank/DDBJ whole genome shotgun (WGS) entry which is preliminary data.</text>
</comment>
<evidence type="ECO:0000313" key="2">
    <source>
        <dbReference type="EMBL" id="KKS17125.1"/>
    </source>
</evidence>
<sequence>MRMLFKFTLLSVLVYFLSWLAVYKTNINKLSIQSEDTLPAMFLPVTILKEGTLYADTYYQMIAEKYPHPDDKSGMLGLTPFYFRKIQQPRVGSGDSPGVTENSSVNSVSGNRFLQTHYISAFPIITGLLAVPIYAIPILSGMEITWENLTLLVHLTASIIVGLSGGFLYLLLVRHFQLDDKKAWLLTAIYLFGTINYALISQALWQHGTVQLFTILGLYYLFNGLSDERQDHLTPLFFAGLFISLATLTRPTVGIVWVLLYTLIYFKYKTSIVSLFKSSVFFTLGLAPVLAFFLWYNKTFYLTLANQGYSDQVGDSWLSKFPEGFLGLWLSPSKGILIYSPIFLFSFIGIYLIFKRKHWRSDYRYWVFVLIVLLHTLVMGKWKHWYGGWSFGYRMASDIIPFMILLTVPYMQSYIFDKTKKIFIGLAVFSILVQVFGIIFFDGIWHSAYDRGFEDTGWLWSVRDSEFAFNIRRILVKLNILERACPQCLPRS</sequence>
<dbReference type="EMBL" id="LCBS01000007">
    <property type="protein sequence ID" value="KKS17125.1"/>
    <property type="molecule type" value="Genomic_DNA"/>
</dbReference>
<proteinExistence type="predicted"/>
<keyword evidence="1" id="KW-0472">Membrane</keyword>
<gene>
    <name evidence="2" type="ORF">UU72_C0007G0020</name>
</gene>
<evidence type="ECO:0000256" key="1">
    <source>
        <dbReference type="SAM" id="Phobius"/>
    </source>
</evidence>
<feature type="transmembrane region" description="Helical" evidence="1">
    <location>
        <begin position="336"/>
        <end position="354"/>
    </location>
</feature>
<feature type="transmembrane region" description="Helical" evidence="1">
    <location>
        <begin position="275"/>
        <end position="296"/>
    </location>
</feature>
<keyword evidence="1" id="KW-1133">Transmembrane helix</keyword>
<feature type="transmembrane region" description="Helical" evidence="1">
    <location>
        <begin position="118"/>
        <end position="139"/>
    </location>
</feature>
<dbReference type="Proteomes" id="UP000034163">
    <property type="component" value="Unassembled WGS sequence"/>
</dbReference>
<reference evidence="2 3" key="1">
    <citation type="journal article" date="2015" name="Nature">
        <title>rRNA introns, odd ribosomes, and small enigmatic genomes across a large radiation of phyla.</title>
        <authorList>
            <person name="Brown C.T."/>
            <person name="Hug L.A."/>
            <person name="Thomas B.C."/>
            <person name="Sharon I."/>
            <person name="Castelle C.J."/>
            <person name="Singh A."/>
            <person name="Wilkins M.J."/>
            <person name="Williams K.H."/>
            <person name="Banfield J.F."/>
        </authorList>
    </citation>
    <scope>NUCLEOTIDE SEQUENCE [LARGE SCALE GENOMIC DNA]</scope>
</reference>
<protein>
    <recommendedName>
        <fullName evidence="4">Glycosyltransferase RgtA/B/C/D-like domain-containing protein</fullName>
    </recommendedName>
</protein>
<name>A0A0G0WWN1_UNCKA</name>
<feature type="transmembrane region" description="Helical" evidence="1">
    <location>
        <begin position="151"/>
        <end position="172"/>
    </location>
</feature>
<feature type="transmembrane region" description="Helical" evidence="1">
    <location>
        <begin position="6"/>
        <end position="23"/>
    </location>
</feature>
<feature type="transmembrane region" description="Helical" evidence="1">
    <location>
        <begin position="236"/>
        <end position="263"/>
    </location>
</feature>
<evidence type="ECO:0000313" key="3">
    <source>
        <dbReference type="Proteomes" id="UP000034163"/>
    </source>
</evidence>
<organism evidence="2 3">
    <name type="scientific">candidate division WWE3 bacterium GW2011_GWB1_41_6</name>
    <dbReference type="NCBI Taxonomy" id="1619112"/>
    <lineage>
        <taxon>Bacteria</taxon>
        <taxon>Katanobacteria</taxon>
    </lineage>
</organism>
<feature type="transmembrane region" description="Helical" evidence="1">
    <location>
        <begin position="366"/>
        <end position="385"/>
    </location>
</feature>
<accession>A0A0G0WWN1</accession>
<feature type="transmembrane region" description="Helical" evidence="1">
    <location>
        <begin position="184"/>
        <end position="205"/>
    </location>
</feature>
<evidence type="ECO:0008006" key="4">
    <source>
        <dbReference type="Google" id="ProtNLM"/>
    </source>
</evidence>
<keyword evidence="1" id="KW-0812">Transmembrane</keyword>
<dbReference type="AlphaFoldDB" id="A0A0G0WWN1"/>